<evidence type="ECO:0000313" key="4">
    <source>
        <dbReference type="EMBL" id="SVC29667.1"/>
    </source>
</evidence>
<proteinExistence type="predicted"/>
<dbReference type="EMBL" id="UINC01083707">
    <property type="protein sequence ID" value="SVC29667.1"/>
    <property type="molecule type" value="Genomic_DNA"/>
</dbReference>
<evidence type="ECO:0000256" key="1">
    <source>
        <dbReference type="ARBA" id="ARBA00022505"/>
    </source>
</evidence>
<keyword evidence="1" id="KW-0500">Molybdenum</keyword>
<sequence length="410" mass="43826">HGASVPVSTAAMLKGPYHIPNYEWDVKCLLTNKVGMGTFSAPGRYESCFFRERLLDIMASDLGIDPAELRLKNFIPQSAMPYELGKTRPEEPSIFYDSGDYPAVFKKALELIDYETTKHLNGQNHSGKLHGVGLASFVKSTGTGTPYEGARIAITGPEAIAVYLGIATLGQGHETVMAQICADGLGVPIEYISVYHGSTDLFPFSGGTFASRGTTLAGNAVFGAAQILKERILQISAGHLDVNPSELQFVRGHVYRNNSPNADPVMTLGDVLDLATPTNQDNQYEVGLETTHVFQSSQPCYPCGSHAVHLTVDPETGEIEILKYVIAEDVGRVVNPLLLTGQVVGAAAQGVGATILEELVYDDDGQPLSGSFMDYLLPTSVDVPKFEVAILDLDPSPINPLGVKGAGEIG</sequence>
<dbReference type="PANTHER" id="PTHR11908:SF132">
    <property type="entry name" value="ALDEHYDE OXIDASE 1-RELATED"/>
    <property type="match status" value="1"/>
</dbReference>
<dbReference type="Pfam" id="PF20256">
    <property type="entry name" value="MoCoBD_2"/>
    <property type="match status" value="1"/>
</dbReference>
<dbReference type="InterPro" id="IPR016208">
    <property type="entry name" value="Ald_Oxase/xanthine_DH-like"/>
</dbReference>
<dbReference type="InterPro" id="IPR046867">
    <property type="entry name" value="AldOxase/xan_DH_MoCoBD2"/>
</dbReference>
<evidence type="ECO:0000259" key="2">
    <source>
        <dbReference type="Pfam" id="PF02738"/>
    </source>
</evidence>
<dbReference type="InterPro" id="IPR037165">
    <property type="entry name" value="AldOxase/xan_DH_Mopterin-bd_sf"/>
</dbReference>
<name>A0A382L3V6_9ZZZZ</name>
<dbReference type="PANTHER" id="PTHR11908">
    <property type="entry name" value="XANTHINE DEHYDROGENASE"/>
    <property type="match status" value="1"/>
</dbReference>
<gene>
    <name evidence="4" type="ORF">METZ01_LOCUS282521</name>
</gene>
<dbReference type="Gene3D" id="3.30.365.10">
    <property type="entry name" value="Aldehyde oxidase/xanthine dehydrogenase, molybdopterin binding domain"/>
    <property type="match status" value="3"/>
</dbReference>
<dbReference type="GO" id="GO:0005506">
    <property type="term" value="F:iron ion binding"/>
    <property type="evidence" value="ECO:0007669"/>
    <property type="project" value="InterPro"/>
</dbReference>
<dbReference type="AlphaFoldDB" id="A0A382L3V6"/>
<dbReference type="Pfam" id="PF02738">
    <property type="entry name" value="MoCoBD_1"/>
    <property type="match status" value="1"/>
</dbReference>
<accession>A0A382L3V6</accession>
<feature type="domain" description="Aldehyde oxidase/xanthine dehydrogenase first molybdopterin binding" evidence="2">
    <location>
        <begin position="2"/>
        <end position="74"/>
    </location>
</feature>
<dbReference type="InterPro" id="IPR008274">
    <property type="entry name" value="AldOxase/xan_DH_MoCoBD1"/>
</dbReference>
<organism evidence="4">
    <name type="scientific">marine metagenome</name>
    <dbReference type="NCBI Taxonomy" id="408172"/>
    <lineage>
        <taxon>unclassified sequences</taxon>
        <taxon>metagenomes</taxon>
        <taxon>ecological metagenomes</taxon>
    </lineage>
</organism>
<dbReference type="GO" id="GO:0016491">
    <property type="term" value="F:oxidoreductase activity"/>
    <property type="evidence" value="ECO:0007669"/>
    <property type="project" value="InterPro"/>
</dbReference>
<feature type="non-terminal residue" evidence="4">
    <location>
        <position position="410"/>
    </location>
</feature>
<feature type="domain" description="Aldehyde oxidase/xanthine dehydrogenase second molybdopterin binding" evidence="3">
    <location>
        <begin position="107"/>
        <end position="384"/>
    </location>
</feature>
<evidence type="ECO:0000259" key="3">
    <source>
        <dbReference type="Pfam" id="PF20256"/>
    </source>
</evidence>
<protein>
    <submittedName>
        <fullName evidence="4">Uncharacterized protein</fullName>
    </submittedName>
</protein>
<dbReference type="SUPFAM" id="SSF56003">
    <property type="entry name" value="Molybdenum cofactor-binding domain"/>
    <property type="match status" value="1"/>
</dbReference>
<reference evidence="4" key="1">
    <citation type="submission" date="2018-05" db="EMBL/GenBank/DDBJ databases">
        <authorList>
            <person name="Lanie J.A."/>
            <person name="Ng W.-L."/>
            <person name="Kazmierczak K.M."/>
            <person name="Andrzejewski T.M."/>
            <person name="Davidsen T.M."/>
            <person name="Wayne K.J."/>
            <person name="Tettelin H."/>
            <person name="Glass J.I."/>
            <person name="Rusch D."/>
            <person name="Podicherti R."/>
            <person name="Tsui H.-C.T."/>
            <person name="Winkler M.E."/>
        </authorList>
    </citation>
    <scope>NUCLEOTIDE SEQUENCE</scope>
</reference>
<feature type="non-terminal residue" evidence="4">
    <location>
        <position position="1"/>
    </location>
</feature>